<evidence type="ECO:0000313" key="2">
    <source>
        <dbReference type="Proteomes" id="UP001430953"/>
    </source>
</evidence>
<reference evidence="1 2" key="1">
    <citation type="submission" date="2023-03" db="EMBL/GenBank/DDBJ databases">
        <title>High recombination rates correlate with genetic variation in Cardiocondyla obscurior ants.</title>
        <authorList>
            <person name="Errbii M."/>
        </authorList>
    </citation>
    <scope>NUCLEOTIDE SEQUENCE [LARGE SCALE GENOMIC DNA]</scope>
    <source>
        <strain evidence="1">Alpha-2009</strain>
        <tissue evidence="1">Whole body</tissue>
    </source>
</reference>
<name>A0AAW2F8T7_9HYME</name>
<dbReference type="EMBL" id="JADYXP020000012">
    <property type="protein sequence ID" value="KAL0112344.1"/>
    <property type="molecule type" value="Genomic_DNA"/>
</dbReference>
<accession>A0AAW2F8T7</accession>
<evidence type="ECO:0000313" key="1">
    <source>
        <dbReference type="EMBL" id="KAL0112344.1"/>
    </source>
</evidence>
<protein>
    <submittedName>
        <fullName evidence="1">Uncharacterized protein</fullName>
    </submittedName>
</protein>
<dbReference type="Proteomes" id="UP001430953">
    <property type="component" value="Unassembled WGS sequence"/>
</dbReference>
<proteinExistence type="predicted"/>
<sequence>MFRHVFSIEKRYPSGTLVVVNRLCTHKTIVCTLWLRYVVVARRRCLQFDDKVNGIINKANGKRVSAASRAHLACYGHKRVEEIIRKGPSCLLLSPGSPNYNSAFVFVKASAG</sequence>
<dbReference type="AlphaFoldDB" id="A0AAW2F8T7"/>
<gene>
    <name evidence="1" type="ORF">PUN28_011989</name>
</gene>
<keyword evidence="2" id="KW-1185">Reference proteome</keyword>
<organism evidence="1 2">
    <name type="scientific">Cardiocondyla obscurior</name>
    <dbReference type="NCBI Taxonomy" id="286306"/>
    <lineage>
        <taxon>Eukaryota</taxon>
        <taxon>Metazoa</taxon>
        <taxon>Ecdysozoa</taxon>
        <taxon>Arthropoda</taxon>
        <taxon>Hexapoda</taxon>
        <taxon>Insecta</taxon>
        <taxon>Pterygota</taxon>
        <taxon>Neoptera</taxon>
        <taxon>Endopterygota</taxon>
        <taxon>Hymenoptera</taxon>
        <taxon>Apocrita</taxon>
        <taxon>Aculeata</taxon>
        <taxon>Formicoidea</taxon>
        <taxon>Formicidae</taxon>
        <taxon>Myrmicinae</taxon>
        <taxon>Cardiocondyla</taxon>
    </lineage>
</organism>
<comment type="caution">
    <text evidence="1">The sequence shown here is derived from an EMBL/GenBank/DDBJ whole genome shotgun (WGS) entry which is preliminary data.</text>
</comment>